<dbReference type="GO" id="GO:0048038">
    <property type="term" value="F:quinone binding"/>
    <property type="evidence" value="ECO:0007669"/>
    <property type="project" value="UniProtKB-KW"/>
</dbReference>
<comment type="function">
    <text evidence="5">NDH-1 shuttles electrons from NADH, via FMN and iron-sulfur (Fe-S) centers, to quinones in the respiratory chain. The immediate electron acceptor for the enzyme in this species is believed to be ubiquinone. Couples the redox reaction to proton translocation (for every two electrons transferred, four hydrogen ions are translocated across the cytoplasmic membrane), and thus conserves the redox energy in a proton gradient. This subunit may bind ubiquinone.</text>
</comment>
<evidence type="ECO:0000256" key="2">
    <source>
        <dbReference type="ARBA" id="ARBA00022692"/>
    </source>
</evidence>
<keyword evidence="5" id="KW-0830">Ubiquinone</keyword>
<gene>
    <name evidence="5" type="primary">nuoH</name>
    <name evidence="7" type="ORF">H9862_07465</name>
</gene>
<evidence type="ECO:0000313" key="8">
    <source>
        <dbReference type="Proteomes" id="UP000823964"/>
    </source>
</evidence>
<dbReference type="InterPro" id="IPR018086">
    <property type="entry name" value="NADH_UbQ_OxRdtase_su1_CS"/>
</dbReference>
<comment type="subcellular location">
    <subcellularLocation>
        <location evidence="5 6">Cell membrane</location>
        <topology evidence="5 6">Multi-pass membrane protein</topology>
    </subcellularLocation>
    <subcellularLocation>
        <location evidence="1">Membrane</location>
        <topology evidence="1">Multi-pass membrane protein</topology>
    </subcellularLocation>
</comment>
<dbReference type="Pfam" id="PF00146">
    <property type="entry name" value="NADHdh"/>
    <property type="match status" value="2"/>
</dbReference>
<evidence type="ECO:0000256" key="6">
    <source>
        <dbReference type="RuleBase" id="RU000471"/>
    </source>
</evidence>
<feature type="transmembrane region" description="Helical" evidence="5">
    <location>
        <begin position="358"/>
        <end position="382"/>
    </location>
</feature>
<dbReference type="InterPro" id="IPR001694">
    <property type="entry name" value="NADH_UbQ_OxRdtase_su1/FPO"/>
</dbReference>
<dbReference type="GO" id="GO:0009060">
    <property type="term" value="P:aerobic respiration"/>
    <property type="evidence" value="ECO:0007669"/>
    <property type="project" value="TreeGrafter"/>
</dbReference>
<evidence type="ECO:0000256" key="5">
    <source>
        <dbReference type="HAMAP-Rule" id="MF_01350"/>
    </source>
</evidence>
<name>A0A9D2AIF8_9BACT</name>
<organism evidence="7 8">
    <name type="scientific">Candidatus Akkermansia intestinigallinarum</name>
    <dbReference type="NCBI Taxonomy" id="2838431"/>
    <lineage>
        <taxon>Bacteria</taxon>
        <taxon>Pseudomonadati</taxon>
        <taxon>Verrucomicrobiota</taxon>
        <taxon>Verrucomicrobiia</taxon>
        <taxon>Verrucomicrobiales</taxon>
        <taxon>Akkermansiaceae</taxon>
        <taxon>Akkermansia</taxon>
    </lineage>
</organism>
<keyword evidence="2 5" id="KW-0812">Transmembrane</keyword>
<protein>
    <recommendedName>
        <fullName evidence="5">NADH-quinone oxidoreductase subunit H</fullName>
        <ecNumber evidence="5">7.1.1.-</ecNumber>
    </recommendedName>
    <alternativeName>
        <fullName evidence="5">NADH dehydrogenase I subunit H</fullName>
    </alternativeName>
    <alternativeName>
        <fullName evidence="5">NDH-1 subunit H</fullName>
    </alternativeName>
</protein>
<dbReference type="GO" id="GO:0016655">
    <property type="term" value="F:oxidoreductase activity, acting on NAD(P)H, quinone or similar compound as acceptor"/>
    <property type="evidence" value="ECO:0007669"/>
    <property type="project" value="UniProtKB-UniRule"/>
</dbReference>
<reference evidence="7" key="1">
    <citation type="journal article" date="2021" name="PeerJ">
        <title>Extensive microbial diversity within the chicken gut microbiome revealed by metagenomics and culture.</title>
        <authorList>
            <person name="Gilroy R."/>
            <person name="Ravi A."/>
            <person name="Getino M."/>
            <person name="Pursley I."/>
            <person name="Horton D.L."/>
            <person name="Alikhan N.F."/>
            <person name="Baker D."/>
            <person name="Gharbi K."/>
            <person name="Hall N."/>
            <person name="Watson M."/>
            <person name="Adriaenssens E.M."/>
            <person name="Foster-Nyarko E."/>
            <person name="Jarju S."/>
            <person name="Secka A."/>
            <person name="Antonio M."/>
            <person name="Oren A."/>
            <person name="Chaudhuri R.R."/>
            <person name="La Ragione R."/>
            <person name="Hildebrand F."/>
            <person name="Pallen M.J."/>
        </authorList>
    </citation>
    <scope>NUCLEOTIDE SEQUENCE</scope>
    <source>
        <strain evidence="7">14975</strain>
    </source>
</reference>
<dbReference type="Proteomes" id="UP000823964">
    <property type="component" value="Unassembled WGS sequence"/>
</dbReference>
<dbReference type="PANTHER" id="PTHR11432:SF3">
    <property type="entry name" value="NADH-UBIQUINONE OXIDOREDUCTASE CHAIN 1"/>
    <property type="match status" value="1"/>
</dbReference>
<dbReference type="HAMAP" id="MF_01350">
    <property type="entry name" value="NDH1_NuoH"/>
    <property type="match status" value="1"/>
</dbReference>
<dbReference type="EMBL" id="DXFQ01000139">
    <property type="protein sequence ID" value="HIX20421.1"/>
    <property type="molecule type" value="Genomic_DNA"/>
</dbReference>
<feature type="transmembrane region" description="Helical" evidence="5">
    <location>
        <begin position="324"/>
        <end position="346"/>
    </location>
</feature>
<evidence type="ECO:0000256" key="4">
    <source>
        <dbReference type="ARBA" id="ARBA00023136"/>
    </source>
</evidence>
<dbReference type="EC" id="7.1.1.-" evidence="5"/>
<feature type="transmembrane region" description="Helical" evidence="5">
    <location>
        <begin position="268"/>
        <end position="287"/>
    </location>
</feature>
<feature type="transmembrane region" description="Helical" evidence="5">
    <location>
        <begin position="394"/>
        <end position="420"/>
    </location>
</feature>
<keyword evidence="5" id="KW-0874">Quinone</keyword>
<dbReference type="PROSITE" id="PS00668">
    <property type="entry name" value="COMPLEX1_ND1_2"/>
    <property type="match status" value="1"/>
</dbReference>
<keyword evidence="4 5" id="KW-0472">Membrane</keyword>
<sequence>MIDCICNFWNDLMSNETWFYLITTLIKLVLMFAVILAFVVLSVWIERRVAGWIQDRPGPNRAGIPLFLLERFGSKEKQPLKKVLAFFGIPETSCLAKLLTWLRLDREVPTFGLIQPCLDGGKLFLKQEVTPSYVRRAYFIIAPMLVLGPPLVSAAVIPFASEVNTCYGAVNMSIANLGIGPLWIFAISGLSVYGLTLAGWSSNSKYPFLGGLRATAQLISYEVAMGLSIIPLLMMFSTLNLQDIVQYQAADGWTLLPLWGDGLSLERWVLLIPMLISFIVFVTCVFAEANRTPFDMAECETDLVGGYHTEYSSMKFASFFMGEYAAMVIGSALVVTLFLGGWSIGFGLDESLAAYSEWLAVICQFIVFLIKLLAFIFFFVWVRWTLPRFRWDQVMRLGWLVFLEITIANIFLTAAIMYFIK</sequence>
<dbReference type="GO" id="GO:0003954">
    <property type="term" value="F:NADH dehydrogenase activity"/>
    <property type="evidence" value="ECO:0007669"/>
    <property type="project" value="TreeGrafter"/>
</dbReference>
<dbReference type="AlphaFoldDB" id="A0A9D2AIF8"/>
<feature type="transmembrane region" description="Helical" evidence="5">
    <location>
        <begin position="221"/>
        <end position="239"/>
    </location>
</feature>
<keyword evidence="5" id="KW-1278">Translocase</keyword>
<feature type="transmembrane region" description="Helical" evidence="5">
    <location>
        <begin position="18"/>
        <end position="45"/>
    </location>
</feature>
<dbReference type="GO" id="GO:0005886">
    <property type="term" value="C:plasma membrane"/>
    <property type="evidence" value="ECO:0007669"/>
    <property type="project" value="UniProtKB-SubCell"/>
</dbReference>
<feature type="transmembrane region" description="Helical" evidence="5">
    <location>
        <begin position="180"/>
        <end position="200"/>
    </location>
</feature>
<comment type="caution">
    <text evidence="7">The sequence shown here is derived from an EMBL/GenBank/DDBJ whole genome shotgun (WGS) entry which is preliminary data.</text>
</comment>
<evidence type="ECO:0000313" key="7">
    <source>
        <dbReference type="EMBL" id="HIX20421.1"/>
    </source>
</evidence>
<dbReference type="PANTHER" id="PTHR11432">
    <property type="entry name" value="NADH DEHYDROGENASE SUBUNIT 1"/>
    <property type="match status" value="1"/>
</dbReference>
<reference evidence="7" key="2">
    <citation type="submission" date="2021-04" db="EMBL/GenBank/DDBJ databases">
        <authorList>
            <person name="Gilroy R."/>
        </authorList>
    </citation>
    <scope>NUCLEOTIDE SEQUENCE</scope>
    <source>
        <strain evidence="7">14975</strain>
    </source>
</reference>
<proteinExistence type="inferred from homology"/>
<keyword evidence="5 6" id="KW-0520">NAD</keyword>
<accession>A0A9D2AIF8</accession>
<feature type="transmembrane region" description="Helical" evidence="5">
    <location>
        <begin position="137"/>
        <end position="160"/>
    </location>
</feature>
<comment type="similarity">
    <text evidence="5 6">Belongs to the complex I subunit 1 family.</text>
</comment>
<comment type="subunit">
    <text evidence="5">NDH-1 is composed of 14 different subunits. Subunits NuoA, H, J, K, L, M, N constitute the membrane sector of the complex.</text>
</comment>
<keyword evidence="3 5" id="KW-1133">Transmembrane helix</keyword>
<evidence type="ECO:0000256" key="3">
    <source>
        <dbReference type="ARBA" id="ARBA00022989"/>
    </source>
</evidence>
<comment type="catalytic activity">
    <reaction evidence="5">
        <text>a quinone + NADH + 5 H(+)(in) = a quinol + NAD(+) + 4 H(+)(out)</text>
        <dbReference type="Rhea" id="RHEA:57888"/>
        <dbReference type="ChEBI" id="CHEBI:15378"/>
        <dbReference type="ChEBI" id="CHEBI:24646"/>
        <dbReference type="ChEBI" id="CHEBI:57540"/>
        <dbReference type="ChEBI" id="CHEBI:57945"/>
        <dbReference type="ChEBI" id="CHEBI:132124"/>
    </reaction>
</comment>
<keyword evidence="5" id="KW-1003">Cell membrane</keyword>
<evidence type="ECO:0000256" key="1">
    <source>
        <dbReference type="ARBA" id="ARBA00004141"/>
    </source>
</evidence>